<dbReference type="EMBL" id="FNUS01000006">
    <property type="protein sequence ID" value="SEG50344.1"/>
    <property type="molecule type" value="Genomic_DNA"/>
</dbReference>
<sequence>MAKFVRKSQFKWKEVDILKIINNRVKKFLISLFYLLTNPVRAVKIMSLYRFLKGRYRATIILSHSYREAFYRRKQGRNNHLKAADFNKKNTLENQQIIINIHDGLMRSGGLTDRLKGICTLYMFAKKNNFKFKIYFIYPFNLEKYLVPNNYDWSIEEDEIYYNLTKTAIYTWENEKFAGDFFRLNKSKEQLHVSCNSGECFNHYSELFFELFKPSPFLESKIEFHRQKLGGVGNYISMSFRFQNLLGEFEEGKSTALNEEKRKFLIEKCLIAVNKIKLKHKDAKKILITSDSNIFREIATKTYAYIYTYILPEEVGHIDFADAGKGKELTAFMDMFLIAGAEKAYQIRSAEMYNSDFPKMAAKINNVPYEMILI</sequence>
<evidence type="ECO:0000313" key="1">
    <source>
        <dbReference type="EMBL" id="SEG50344.1"/>
    </source>
</evidence>
<protein>
    <submittedName>
        <fullName evidence="1">Uncharacterized protein</fullName>
    </submittedName>
</protein>
<accession>A0A1H6AQ97</accession>
<dbReference type="Proteomes" id="UP000236738">
    <property type="component" value="Unassembled WGS sequence"/>
</dbReference>
<gene>
    <name evidence="1" type="ORF">SAMN05421847_2534</name>
</gene>
<name>A0A1H6AQ97_9FLAO</name>
<dbReference type="AlphaFoldDB" id="A0A1H6AQ97"/>
<organism evidence="1 2">
    <name type="scientific">Halpernia humi</name>
    <dbReference type="NCBI Taxonomy" id="493375"/>
    <lineage>
        <taxon>Bacteria</taxon>
        <taxon>Pseudomonadati</taxon>
        <taxon>Bacteroidota</taxon>
        <taxon>Flavobacteriia</taxon>
        <taxon>Flavobacteriales</taxon>
        <taxon>Weeksellaceae</taxon>
        <taxon>Chryseobacterium group</taxon>
        <taxon>Halpernia</taxon>
    </lineage>
</organism>
<reference evidence="2" key="1">
    <citation type="submission" date="2016-10" db="EMBL/GenBank/DDBJ databases">
        <authorList>
            <person name="Varghese N."/>
            <person name="Submissions S."/>
        </authorList>
    </citation>
    <scope>NUCLEOTIDE SEQUENCE [LARGE SCALE GENOMIC DNA]</scope>
    <source>
        <strain evidence="2">DSM 21580</strain>
    </source>
</reference>
<proteinExistence type="predicted"/>
<keyword evidence="2" id="KW-1185">Reference proteome</keyword>
<evidence type="ECO:0000313" key="2">
    <source>
        <dbReference type="Proteomes" id="UP000236738"/>
    </source>
</evidence>
<dbReference type="RefSeq" id="WP_103914392.1">
    <property type="nucleotide sequence ID" value="NZ_FNUS01000006.1"/>
</dbReference>